<sequence>MMLPTYQLQRSEMVLDISWFERTESVFSRSNYTEDCKGGVISGLYVRTIPRIWQPCATMVPDSEKMMEVFIGGLPRSIEENVTASKLQTLEEAINIE</sequence>
<evidence type="ECO:0000313" key="2">
    <source>
        <dbReference type="Proteomes" id="UP001151760"/>
    </source>
</evidence>
<dbReference type="Proteomes" id="UP001151760">
    <property type="component" value="Unassembled WGS sequence"/>
</dbReference>
<proteinExistence type="predicted"/>
<comment type="caution">
    <text evidence="1">The sequence shown here is derived from an EMBL/GenBank/DDBJ whole genome shotgun (WGS) entry which is preliminary data.</text>
</comment>
<organism evidence="1 2">
    <name type="scientific">Tanacetum coccineum</name>
    <dbReference type="NCBI Taxonomy" id="301880"/>
    <lineage>
        <taxon>Eukaryota</taxon>
        <taxon>Viridiplantae</taxon>
        <taxon>Streptophyta</taxon>
        <taxon>Embryophyta</taxon>
        <taxon>Tracheophyta</taxon>
        <taxon>Spermatophyta</taxon>
        <taxon>Magnoliopsida</taxon>
        <taxon>eudicotyledons</taxon>
        <taxon>Gunneridae</taxon>
        <taxon>Pentapetalae</taxon>
        <taxon>asterids</taxon>
        <taxon>campanulids</taxon>
        <taxon>Asterales</taxon>
        <taxon>Asteraceae</taxon>
        <taxon>Asteroideae</taxon>
        <taxon>Anthemideae</taxon>
        <taxon>Anthemidinae</taxon>
        <taxon>Tanacetum</taxon>
    </lineage>
</organism>
<protein>
    <submittedName>
        <fullName evidence="1">Uncharacterized protein</fullName>
    </submittedName>
</protein>
<keyword evidence="2" id="KW-1185">Reference proteome</keyword>
<accession>A0ABQ4XPW7</accession>
<dbReference type="EMBL" id="BQNB010009677">
    <property type="protein sequence ID" value="GJS66837.1"/>
    <property type="molecule type" value="Genomic_DNA"/>
</dbReference>
<reference evidence="1" key="2">
    <citation type="submission" date="2022-01" db="EMBL/GenBank/DDBJ databases">
        <authorList>
            <person name="Yamashiro T."/>
            <person name="Shiraishi A."/>
            <person name="Satake H."/>
            <person name="Nakayama K."/>
        </authorList>
    </citation>
    <scope>NUCLEOTIDE SEQUENCE</scope>
</reference>
<evidence type="ECO:0000313" key="1">
    <source>
        <dbReference type="EMBL" id="GJS66837.1"/>
    </source>
</evidence>
<name>A0ABQ4XPW7_9ASTR</name>
<reference evidence="1" key="1">
    <citation type="journal article" date="2022" name="Int. J. Mol. Sci.">
        <title>Draft Genome of Tanacetum Coccineum: Genomic Comparison of Closely Related Tanacetum-Family Plants.</title>
        <authorList>
            <person name="Yamashiro T."/>
            <person name="Shiraishi A."/>
            <person name="Nakayama K."/>
            <person name="Satake H."/>
        </authorList>
    </citation>
    <scope>NUCLEOTIDE SEQUENCE</scope>
</reference>
<gene>
    <name evidence="1" type="ORF">Tco_0681401</name>
</gene>